<dbReference type="AlphaFoldDB" id="A0AAQ3UN56"/>
<reference evidence="1 2" key="1">
    <citation type="submission" date="2024-02" db="EMBL/GenBank/DDBJ databases">
        <title>High-quality chromosome-scale genome assembly of Pensacola bahiagrass (Paspalum notatum Flugge var. saurae).</title>
        <authorList>
            <person name="Vega J.M."/>
            <person name="Podio M."/>
            <person name="Orjuela J."/>
            <person name="Siena L.A."/>
            <person name="Pessino S.C."/>
            <person name="Combes M.C."/>
            <person name="Mariac C."/>
            <person name="Albertini E."/>
            <person name="Pupilli F."/>
            <person name="Ortiz J.P.A."/>
            <person name="Leblanc O."/>
        </authorList>
    </citation>
    <scope>NUCLEOTIDE SEQUENCE [LARGE SCALE GENOMIC DNA]</scope>
    <source>
        <strain evidence="1">R1</strain>
        <tissue evidence="1">Leaf</tissue>
    </source>
</reference>
<protein>
    <submittedName>
        <fullName evidence="1">Uncharacterized protein</fullName>
    </submittedName>
</protein>
<evidence type="ECO:0000313" key="2">
    <source>
        <dbReference type="Proteomes" id="UP001341281"/>
    </source>
</evidence>
<dbReference type="EMBL" id="CP144753">
    <property type="protein sequence ID" value="WVZ95280.1"/>
    <property type="molecule type" value="Genomic_DNA"/>
</dbReference>
<evidence type="ECO:0000313" key="1">
    <source>
        <dbReference type="EMBL" id="WVZ95280.1"/>
    </source>
</evidence>
<proteinExistence type="predicted"/>
<sequence length="105" mass="11562">MVQQRASSRRECRCASSSGDGIVMATGSRRRRRRDAAIVAIKTQMLRCCSRGDKLAGQRRFKRPYYAAGERADSAAVLYLACLVSMYDRAAASSRLVPGVDERAS</sequence>
<dbReference type="Proteomes" id="UP001341281">
    <property type="component" value="Chromosome 09"/>
</dbReference>
<organism evidence="1 2">
    <name type="scientific">Paspalum notatum var. saurae</name>
    <dbReference type="NCBI Taxonomy" id="547442"/>
    <lineage>
        <taxon>Eukaryota</taxon>
        <taxon>Viridiplantae</taxon>
        <taxon>Streptophyta</taxon>
        <taxon>Embryophyta</taxon>
        <taxon>Tracheophyta</taxon>
        <taxon>Spermatophyta</taxon>
        <taxon>Magnoliopsida</taxon>
        <taxon>Liliopsida</taxon>
        <taxon>Poales</taxon>
        <taxon>Poaceae</taxon>
        <taxon>PACMAD clade</taxon>
        <taxon>Panicoideae</taxon>
        <taxon>Andropogonodae</taxon>
        <taxon>Paspaleae</taxon>
        <taxon>Paspalinae</taxon>
        <taxon>Paspalum</taxon>
    </lineage>
</organism>
<gene>
    <name evidence="1" type="ORF">U9M48_041065</name>
</gene>
<name>A0AAQ3UN56_PASNO</name>
<accession>A0AAQ3UN56</accession>
<keyword evidence="2" id="KW-1185">Reference proteome</keyword>